<dbReference type="InterPro" id="IPR035979">
    <property type="entry name" value="RBD_domain_sf"/>
</dbReference>
<feature type="binding site" evidence="7">
    <location>
        <position position="381"/>
    </location>
    <ligand>
        <name>S-adenosyl-L-methionine</name>
        <dbReference type="ChEBI" id="CHEBI:59789"/>
    </ligand>
</feature>
<sequence length="567" mass="63595">MDVDEVKEDVREENEKQEQLGEEESADVDGDGDDGEGEDQSSQQQHGEGSEFRVQLQNLSPYISHKQLRNMLLKKLDMTPKNLKKIRLMRDTAYINFDTEESADNAVNVLNGLTLKNKQVIAKRIGAAPLVRKPARTTVHTQSKGETENKNARDTVTPLWNMPYEEQLKMKHNDAETLTSSLLKQFKQAGVSSANSYSVRDLLHPVRPSPKNVAYRNKCEFTVGRDSNGDVCVGFVGGRFNHGKHTVQPIVDCTNISNAMKRVVAAFQDFVIESKLAPFDEFNRVGFWKMLTVREFSFDLMIIATATKSEMDTPTVRKALADRFLSLSTLTQDEFRVTSVYWQTLEHASDPVVYDHLGGAPYVYETMLDCRFRVSPAAFFQTNSSAAEVLYRTIGEVAQLDDQSLLLDICCGTGTIGICLAKSQKTLGCVGVEIIKEAVEDARINAQANKLDNVCRFICGRAEEAFNVLKYSLPAGVDLDKTKLVGVLDPPRAGLHAKLVNSLRKMTTLKRIVYVSCEPRLAMKNFIDLARPESNRFDGDPFVLKSITPVDMFPQTTHCEWVLLFER</sequence>
<feature type="active site" description="Nucleophile" evidence="7">
    <location>
        <position position="517"/>
    </location>
</feature>
<protein>
    <recommendedName>
        <fullName evidence="4">tRNA (uracil(54)-C(5))-methyltransferase</fullName>
        <ecNumber evidence="4">2.1.1.35</ecNumber>
    </recommendedName>
</protein>
<dbReference type="PANTHER" id="PTHR45904">
    <property type="entry name" value="TRNA (URACIL-5-)-METHYLTRANSFERASE"/>
    <property type="match status" value="1"/>
</dbReference>
<feature type="binding site" evidence="7">
    <location>
        <position position="433"/>
    </location>
    <ligand>
        <name>S-adenosyl-L-methionine</name>
        <dbReference type="ChEBI" id="CHEBI:59789"/>
    </ligand>
</feature>
<evidence type="ECO:0000256" key="6">
    <source>
        <dbReference type="PROSITE-ProRule" id="PRU00176"/>
    </source>
</evidence>
<dbReference type="Proteomes" id="UP000887566">
    <property type="component" value="Unplaced"/>
</dbReference>
<evidence type="ECO:0000259" key="9">
    <source>
        <dbReference type="PROSITE" id="PS50102"/>
    </source>
</evidence>
<evidence type="ECO:0000313" key="10">
    <source>
        <dbReference type="Proteomes" id="UP000887566"/>
    </source>
</evidence>
<feature type="region of interest" description="Disordered" evidence="8">
    <location>
        <begin position="1"/>
        <end position="51"/>
    </location>
</feature>
<dbReference type="GO" id="GO:0030697">
    <property type="term" value="F:tRNA (uracil(54)-C5)-methyltransferase activity, S-adenosyl methionine-dependent"/>
    <property type="evidence" value="ECO:0007669"/>
    <property type="project" value="UniProtKB-EC"/>
</dbReference>
<dbReference type="Gene3D" id="3.40.50.150">
    <property type="entry name" value="Vaccinia Virus protein VP39"/>
    <property type="match status" value="1"/>
</dbReference>
<keyword evidence="10" id="KW-1185">Reference proteome</keyword>
<dbReference type="InterPro" id="IPR045850">
    <property type="entry name" value="TRM2_met"/>
</dbReference>
<evidence type="ECO:0000256" key="8">
    <source>
        <dbReference type="SAM" id="MobiDB-lite"/>
    </source>
</evidence>
<dbReference type="GO" id="GO:0032259">
    <property type="term" value="P:methylation"/>
    <property type="evidence" value="ECO:0007669"/>
    <property type="project" value="UniProtKB-KW"/>
</dbReference>
<dbReference type="InterPro" id="IPR000504">
    <property type="entry name" value="RRM_dom"/>
</dbReference>
<comment type="catalytic activity">
    <reaction evidence="5">
        <text>uridine(54) in tRNA + S-adenosyl-L-methionine = 5-methyluridine(54) in tRNA + S-adenosyl-L-homocysteine + H(+)</text>
        <dbReference type="Rhea" id="RHEA:42712"/>
        <dbReference type="Rhea" id="RHEA-COMP:10167"/>
        <dbReference type="Rhea" id="RHEA-COMP:10193"/>
        <dbReference type="ChEBI" id="CHEBI:15378"/>
        <dbReference type="ChEBI" id="CHEBI:57856"/>
        <dbReference type="ChEBI" id="CHEBI:59789"/>
        <dbReference type="ChEBI" id="CHEBI:65315"/>
        <dbReference type="ChEBI" id="CHEBI:74447"/>
        <dbReference type="EC" id="2.1.1.35"/>
    </reaction>
    <physiologicalReaction direction="left-to-right" evidence="5">
        <dbReference type="Rhea" id="RHEA:42713"/>
    </physiologicalReaction>
</comment>
<keyword evidence="6" id="KW-0694">RNA-binding</keyword>
<feature type="binding site" evidence="7">
    <location>
        <position position="489"/>
    </location>
    <ligand>
        <name>S-adenosyl-L-methionine</name>
        <dbReference type="ChEBI" id="CHEBI:59789"/>
    </ligand>
</feature>
<dbReference type="GO" id="GO:0006396">
    <property type="term" value="P:RNA processing"/>
    <property type="evidence" value="ECO:0007669"/>
    <property type="project" value="InterPro"/>
</dbReference>
<feature type="compositionally biased region" description="Basic and acidic residues" evidence="8">
    <location>
        <begin position="8"/>
        <end position="19"/>
    </location>
</feature>
<feature type="compositionally biased region" description="Acidic residues" evidence="8">
    <location>
        <begin position="20"/>
        <end position="39"/>
    </location>
</feature>
<dbReference type="Gene3D" id="3.30.70.330">
    <property type="match status" value="1"/>
</dbReference>
<dbReference type="SMART" id="SM00360">
    <property type="entry name" value="RRM"/>
    <property type="match status" value="1"/>
</dbReference>
<dbReference type="InterPro" id="IPR012677">
    <property type="entry name" value="Nucleotide-bd_a/b_plait_sf"/>
</dbReference>
<dbReference type="PROSITE" id="PS51687">
    <property type="entry name" value="SAM_MT_RNA_M5U"/>
    <property type="match status" value="1"/>
</dbReference>
<dbReference type="PROSITE" id="PS50102">
    <property type="entry name" value="RRM"/>
    <property type="match status" value="1"/>
</dbReference>
<dbReference type="Pfam" id="PF00076">
    <property type="entry name" value="RRM_1"/>
    <property type="match status" value="1"/>
</dbReference>
<organism evidence="10 11">
    <name type="scientific">Plectus sambesii</name>
    <dbReference type="NCBI Taxonomy" id="2011161"/>
    <lineage>
        <taxon>Eukaryota</taxon>
        <taxon>Metazoa</taxon>
        <taxon>Ecdysozoa</taxon>
        <taxon>Nematoda</taxon>
        <taxon>Chromadorea</taxon>
        <taxon>Plectida</taxon>
        <taxon>Plectina</taxon>
        <taxon>Plectoidea</taxon>
        <taxon>Plectidae</taxon>
        <taxon>Plectus</taxon>
    </lineage>
</organism>
<dbReference type="WBParaSite" id="PSAMB.scaffold5246size12213.g26202.t1">
    <property type="protein sequence ID" value="PSAMB.scaffold5246size12213.g26202.t1"/>
    <property type="gene ID" value="PSAMB.scaffold5246size12213.g26202"/>
</dbReference>
<evidence type="ECO:0000256" key="7">
    <source>
        <dbReference type="PROSITE-ProRule" id="PRU01024"/>
    </source>
</evidence>
<evidence type="ECO:0000256" key="1">
    <source>
        <dbReference type="ARBA" id="ARBA00022603"/>
    </source>
</evidence>
<dbReference type="Pfam" id="PF05958">
    <property type="entry name" value="tRNA_U5-meth_tr"/>
    <property type="match status" value="1"/>
</dbReference>
<name>A0A914WXR7_9BILA</name>
<evidence type="ECO:0000256" key="3">
    <source>
        <dbReference type="ARBA" id="ARBA00022691"/>
    </source>
</evidence>
<evidence type="ECO:0000256" key="4">
    <source>
        <dbReference type="ARBA" id="ARBA00033763"/>
    </source>
</evidence>
<proteinExistence type="inferred from homology"/>
<dbReference type="GO" id="GO:0003723">
    <property type="term" value="F:RNA binding"/>
    <property type="evidence" value="ECO:0007669"/>
    <property type="project" value="UniProtKB-UniRule"/>
</dbReference>
<keyword evidence="3 7" id="KW-0949">S-adenosyl-L-methionine</keyword>
<comment type="caution">
    <text evidence="7">Lacks conserved residue(s) required for the propagation of feature annotation.</text>
</comment>
<evidence type="ECO:0000256" key="5">
    <source>
        <dbReference type="ARBA" id="ARBA00047278"/>
    </source>
</evidence>
<dbReference type="InterPro" id="IPR029063">
    <property type="entry name" value="SAM-dependent_MTases_sf"/>
</dbReference>
<dbReference type="AlphaFoldDB" id="A0A914WXR7"/>
<keyword evidence="2 7" id="KW-0808">Transferase</keyword>
<accession>A0A914WXR7</accession>
<dbReference type="PANTHER" id="PTHR45904:SF2">
    <property type="entry name" value="TRNA (URACIL-5-)-METHYLTRANSFERASE HOMOLOG A"/>
    <property type="match status" value="1"/>
</dbReference>
<evidence type="ECO:0000256" key="2">
    <source>
        <dbReference type="ARBA" id="ARBA00022679"/>
    </source>
</evidence>
<dbReference type="EC" id="2.1.1.35" evidence="4"/>
<evidence type="ECO:0000313" key="11">
    <source>
        <dbReference type="WBParaSite" id="PSAMB.scaffold5246size12213.g26202.t1"/>
    </source>
</evidence>
<comment type="similarity">
    <text evidence="7">Belongs to the class I-like SAM-binding methyltransferase superfamily. RNA M5U methyltransferase family.</text>
</comment>
<dbReference type="SUPFAM" id="SSF53335">
    <property type="entry name" value="S-adenosyl-L-methionine-dependent methyltransferases"/>
    <property type="match status" value="1"/>
</dbReference>
<dbReference type="CDD" id="cd02440">
    <property type="entry name" value="AdoMet_MTases"/>
    <property type="match status" value="1"/>
</dbReference>
<keyword evidence="1 7" id="KW-0489">Methyltransferase</keyword>
<dbReference type="InterPro" id="IPR010280">
    <property type="entry name" value="U5_MeTrfase_fam"/>
</dbReference>
<feature type="domain" description="RRM" evidence="9">
    <location>
        <begin position="52"/>
        <end position="127"/>
    </location>
</feature>
<dbReference type="Gene3D" id="2.40.50.1070">
    <property type="match status" value="1"/>
</dbReference>
<reference evidence="11" key="1">
    <citation type="submission" date="2022-11" db="UniProtKB">
        <authorList>
            <consortium name="WormBaseParasite"/>
        </authorList>
    </citation>
    <scope>IDENTIFICATION</scope>
</reference>
<dbReference type="SUPFAM" id="SSF54928">
    <property type="entry name" value="RNA-binding domain, RBD"/>
    <property type="match status" value="1"/>
</dbReference>